<dbReference type="GeneID" id="80882905"/>
<dbReference type="Proteomes" id="UP001217417">
    <property type="component" value="Unassembled WGS sequence"/>
</dbReference>
<reference evidence="1" key="1">
    <citation type="submission" date="2023-03" db="EMBL/GenBank/DDBJ databases">
        <title>Near-Complete genome sequence of Lipomyces tetrasporous NRRL Y-64009, an oleaginous yeast capable of growing on lignocellulosic hydrolysates.</title>
        <authorList>
            <consortium name="Lawrence Berkeley National Laboratory"/>
            <person name="Jagtap S.S."/>
            <person name="Liu J.-J."/>
            <person name="Walukiewicz H.E."/>
            <person name="Pangilinan J."/>
            <person name="Lipzen A."/>
            <person name="Ahrendt S."/>
            <person name="Koriabine M."/>
            <person name="Cobaugh K."/>
            <person name="Salamov A."/>
            <person name="Yoshinaga Y."/>
            <person name="Ng V."/>
            <person name="Daum C."/>
            <person name="Grigoriev I.V."/>
            <person name="Slininger P.J."/>
            <person name="Dien B.S."/>
            <person name="Jin Y.-S."/>
            <person name="Rao C.V."/>
        </authorList>
    </citation>
    <scope>NUCLEOTIDE SEQUENCE</scope>
    <source>
        <strain evidence="1">NRRL Y-64009</strain>
    </source>
</reference>
<gene>
    <name evidence="1" type="ORF">POJ06DRAFT_254194</name>
</gene>
<evidence type="ECO:0000313" key="1">
    <source>
        <dbReference type="EMBL" id="KAJ8099674.1"/>
    </source>
</evidence>
<comment type="caution">
    <text evidence="1">The sequence shown here is derived from an EMBL/GenBank/DDBJ whole genome shotgun (WGS) entry which is preliminary data.</text>
</comment>
<evidence type="ECO:0000313" key="2">
    <source>
        <dbReference type="Proteomes" id="UP001217417"/>
    </source>
</evidence>
<dbReference type="AlphaFoldDB" id="A0AAD7QQQ4"/>
<accession>A0AAD7QQQ4</accession>
<protein>
    <submittedName>
        <fullName evidence="1">Uncharacterized protein</fullName>
    </submittedName>
</protein>
<proteinExistence type="predicted"/>
<organism evidence="1 2">
    <name type="scientific">Lipomyces tetrasporus</name>
    <dbReference type="NCBI Taxonomy" id="54092"/>
    <lineage>
        <taxon>Eukaryota</taxon>
        <taxon>Fungi</taxon>
        <taxon>Dikarya</taxon>
        <taxon>Ascomycota</taxon>
        <taxon>Saccharomycotina</taxon>
        <taxon>Lipomycetes</taxon>
        <taxon>Lipomycetales</taxon>
        <taxon>Lipomycetaceae</taxon>
        <taxon>Lipomyces</taxon>
    </lineage>
</organism>
<sequence length="121" mass="13414">MRVMTEDEQEDEDAIDGEIAQYLSPHQPTAFSYCVQVHGACNSFGANHQLPSITWATDDFTALRLNSGALLKLTSLKAFLQELYPVAESLLPELCLDIDVPTHFAPDLRDVYSTALLLCRA</sequence>
<dbReference type="RefSeq" id="XP_056043124.1">
    <property type="nucleotide sequence ID" value="XM_056187739.1"/>
</dbReference>
<name>A0AAD7QQQ4_9ASCO</name>
<dbReference type="EMBL" id="JARPMG010000006">
    <property type="protein sequence ID" value="KAJ8099674.1"/>
    <property type="molecule type" value="Genomic_DNA"/>
</dbReference>
<keyword evidence="2" id="KW-1185">Reference proteome</keyword>